<accession>A0A1J1I2N0</accession>
<name>A0A1J1I2N0_9DIPT</name>
<reference evidence="2 3" key="1">
    <citation type="submission" date="2015-04" db="EMBL/GenBank/DDBJ databases">
        <authorList>
            <person name="Syromyatnikov M.Y."/>
            <person name="Popov V.N."/>
        </authorList>
    </citation>
    <scope>NUCLEOTIDE SEQUENCE [LARGE SCALE GENOMIC DNA]</scope>
</reference>
<dbReference type="OrthoDB" id="6429739at2759"/>
<protein>
    <submittedName>
        <fullName evidence="2">CLUMA_CG006690, isoform A</fullName>
    </submittedName>
</protein>
<feature type="compositionally biased region" description="Polar residues" evidence="1">
    <location>
        <begin position="21"/>
        <end position="30"/>
    </location>
</feature>
<dbReference type="EMBL" id="CVRI01000036">
    <property type="protein sequence ID" value="CRK93110.1"/>
    <property type="molecule type" value="Genomic_DNA"/>
</dbReference>
<dbReference type="AlphaFoldDB" id="A0A1J1I2N0"/>
<evidence type="ECO:0000313" key="2">
    <source>
        <dbReference type="EMBL" id="CRK93110.1"/>
    </source>
</evidence>
<evidence type="ECO:0000256" key="1">
    <source>
        <dbReference type="SAM" id="MobiDB-lite"/>
    </source>
</evidence>
<feature type="region of interest" description="Disordered" evidence="1">
    <location>
        <begin position="1"/>
        <end position="30"/>
    </location>
</feature>
<gene>
    <name evidence="2" type="ORF">CLUMA_CG006690</name>
</gene>
<sequence>MDGLLSKNATAADEPTEINEAASQTEGNSVISGNFPFSISGQTSVLRISTDIQTTLQREIMKQKFYGLRRRNEIKSTPKQKNVGNI</sequence>
<evidence type="ECO:0000313" key="3">
    <source>
        <dbReference type="Proteomes" id="UP000183832"/>
    </source>
</evidence>
<dbReference type="Proteomes" id="UP000183832">
    <property type="component" value="Unassembled WGS sequence"/>
</dbReference>
<keyword evidence="3" id="KW-1185">Reference proteome</keyword>
<proteinExistence type="predicted"/>
<organism evidence="2 3">
    <name type="scientific">Clunio marinus</name>
    <dbReference type="NCBI Taxonomy" id="568069"/>
    <lineage>
        <taxon>Eukaryota</taxon>
        <taxon>Metazoa</taxon>
        <taxon>Ecdysozoa</taxon>
        <taxon>Arthropoda</taxon>
        <taxon>Hexapoda</taxon>
        <taxon>Insecta</taxon>
        <taxon>Pterygota</taxon>
        <taxon>Neoptera</taxon>
        <taxon>Endopterygota</taxon>
        <taxon>Diptera</taxon>
        <taxon>Nematocera</taxon>
        <taxon>Chironomoidea</taxon>
        <taxon>Chironomidae</taxon>
        <taxon>Clunio</taxon>
    </lineage>
</organism>